<sequence length="170" mass="18874">SPKENAADLRTKGYELTLSWNDKFNLAGKPFTYGVSLALGDNISKITKYDNPTKDFNVSQYYEGMTIGEIWGYKIDGLFKTDEEAAAYQAEIDHSLIAKNILQTATGKYKGLKAGDPKFVDLDGNGRIDDGEKTANNRGDMRVIGNSRPRYNYSGSINLGWNGFDISAFF</sequence>
<gene>
    <name evidence="1" type="ORF">LEA_05430</name>
</gene>
<protein>
    <recommendedName>
        <fullName evidence="2">TonB-dependent receptor</fullName>
    </recommendedName>
</protein>
<reference evidence="1" key="1">
    <citation type="journal article" date="2013" name="Environ. Microbiol.">
        <title>Microbiota from the distal guts of lean and obese adolescents exhibit partial functional redundancy besides clear differences in community structure.</title>
        <authorList>
            <person name="Ferrer M."/>
            <person name="Ruiz A."/>
            <person name="Lanza F."/>
            <person name="Haange S.B."/>
            <person name="Oberbach A."/>
            <person name="Till H."/>
            <person name="Bargiela R."/>
            <person name="Campoy C."/>
            <person name="Segura M.T."/>
            <person name="Richter M."/>
            <person name="von Bergen M."/>
            <person name="Seifert J."/>
            <person name="Suarez A."/>
        </authorList>
    </citation>
    <scope>NUCLEOTIDE SEQUENCE</scope>
</reference>
<evidence type="ECO:0000313" key="1">
    <source>
        <dbReference type="EMBL" id="EKC75045.1"/>
    </source>
</evidence>
<dbReference type="EMBL" id="AJWY01003542">
    <property type="protein sequence ID" value="EKC75045.1"/>
    <property type="molecule type" value="Genomic_DNA"/>
</dbReference>
<proteinExistence type="predicted"/>
<organism evidence="1">
    <name type="scientific">human gut metagenome</name>
    <dbReference type="NCBI Taxonomy" id="408170"/>
    <lineage>
        <taxon>unclassified sequences</taxon>
        <taxon>metagenomes</taxon>
        <taxon>organismal metagenomes</taxon>
    </lineage>
</organism>
<evidence type="ECO:0008006" key="2">
    <source>
        <dbReference type="Google" id="ProtNLM"/>
    </source>
</evidence>
<dbReference type="AlphaFoldDB" id="K1U9Y0"/>
<comment type="caution">
    <text evidence="1">The sequence shown here is derived from an EMBL/GenBank/DDBJ whole genome shotgun (WGS) entry which is preliminary data.</text>
</comment>
<feature type="non-terminal residue" evidence="1">
    <location>
        <position position="1"/>
    </location>
</feature>
<accession>K1U9Y0</accession>
<name>K1U9Y0_9ZZZZ</name>
<feature type="non-terminal residue" evidence="1">
    <location>
        <position position="170"/>
    </location>
</feature>